<name>A0A0K2UN76_LEPSM</name>
<dbReference type="AlphaFoldDB" id="A0A0K2UN76"/>
<feature type="non-terminal residue" evidence="2">
    <location>
        <position position="1"/>
    </location>
</feature>
<accession>A0A0K2UN76</accession>
<organism evidence="2">
    <name type="scientific">Lepeophtheirus salmonis</name>
    <name type="common">Salmon louse</name>
    <name type="synonym">Caligus salmonis</name>
    <dbReference type="NCBI Taxonomy" id="72036"/>
    <lineage>
        <taxon>Eukaryota</taxon>
        <taxon>Metazoa</taxon>
        <taxon>Ecdysozoa</taxon>
        <taxon>Arthropoda</taxon>
        <taxon>Crustacea</taxon>
        <taxon>Multicrustacea</taxon>
        <taxon>Hexanauplia</taxon>
        <taxon>Copepoda</taxon>
        <taxon>Siphonostomatoida</taxon>
        <taxon>Caligidae</taxon>
        <taxon>Lepeophtheirus</taxon>
    </lineage>
</organism>
<protein>
    <submittedName>
        <fullName evidence="2">Uncharacterized protein</fullName>
    </submittedName>
</protein>
<reference evidence="2" key="1">
    <citation type="submission" date="2014-05" db="EMBL/GenBank/DDBJ databases">
        <authorList>
            <person name="Chronopoulou M."/>
        </authorList>
    </citation>
    <scope>NUCLEOTIDE SEQUENCE</scope>
    <source>
        <tissue evidence="2">Whole organism</tissue>
    </source>
</reference>
<keyword evidence="1" id="KW-0812">Transmembrane</keyword>
<evidence type="ECO:0000256" key="1">
    <source>
        <dbReference type="SAM" id="Phobius"/>
    </source>
</evidence>
<dbReference type="EMBL" id="HACA01021951">
    <property type="protein sequence ID" value="CDW39312.1"/>
    <property type="molecule type" value="Transcribed_RNA"/>
</dbReference>
<keyword evidence="1" id="KW-0472">Membrane</keyword>
<keyword evidence="1" id="KW-1133">Transmembrane helix</keyword>
<feature type="transmembrane region" description="Helical" evidence="1">
    <location>
        <begin position="6"/>
        <end position="29"/>
    </location>
</feature>
<evidence type="ECO:0000313" key="2">
    <source>
        <dbReference type="EMBL" id="CDW39312.1"/>
    </source>
</evidence>
<proteinExistence type="predicted"/>
<sequence>LKLVNSVRLIVVATNQWMLMMLLTAILMIRKLSKKMADKENKQQPSQVWKMSMCSLYSNTQHS</sequence>